<dbReference type="AlphaFoldDB" id="A0A540MTX3"/>
<reference evidence="2 3" key="1">
    <citation type="journal article" date="2019" name="G3 (Bethesda)">
        <title>Sequencing of a Wild Apple (Malus baccata) Genome Unravels the Differences Between Cultivated and Wild Apple Species Regarding Disease Resistance and Cold Tolerance.</title>
        <authorList>
            <person name="Chen X."/>
        </authorList>
    </citation>
    <scope>NUCLEOTIDE SEQUENCE [LARGE SCALE GENOMIC DNA]</scope>
    <source>
        <strain evidence="3">cv. Shandingzi</strain>
        <tissue evidence="2">Leaves</tissue>
    </source>
</reference>
<protein>
    <submittedName>
        <fullName evidence="2">Uncharacterized protein</fullName>
    </submittedName>
</protein>
<keyword evidence="3" id="KW-1185">Reference proteome</keyword>
<organism evidence="2 3">
    <name type="scientific">Malus baccata</name>
    <name type="common">Siberian crab apple</name>
    <name type="synonym">Pyrus baccata</name>
    <dbReference type="NCBI Taxonomy" id="106549"/>
    <lineage>
        <taxon>Eukaryota</taxon>
        <taxon>Viridiplantae</taxon>
        <taxon>Streptophyta</taxon>
        <taxon>Embryophyta</taxon>
        <taxon>Tracheophyta</taxon>
        <taxon>Spermatophyta</taxon>
        <taxon>Magnoliopsida</taxon>
        <taxon>eudicotyledons</taxon>
        <taxon>Gunneridae</taxon>
        <taxon>Pentapetalae</taxon>
        <taxon>rosids</taxon>
        <taxon>fabids</taxon>
        <taxon>Rosales</taxon>
        <taxon>Rosaceae</taxon>
        <taxon>Amygdaloideae</taxon>
        <taxon>Maleae</taxon>
        <taxon>Malus</taxon>
    </lineage>
</organism>
<sequence>MFGSFELEDFCATSPATLSEVATLAFCNRGGEVELFFSFLQLRLLPPFKFAILDRSPPLNELRIPKFNPTSLPPLPLMIGDIDPFFADLLYPDSTTFEHRMPQVSGRCQLRGHRSTNQGGPSSRTSCSPTKPSSSKKSGVRERIIGLYYFVIYFGNGAVELEEEQGNETTTVVDSRDSTSGPILRVQIMVLLSNIIIIFQQRLLVMLLNLQSSLDKADCI</sequence>
<dbReference type="Proteomes" id="UP000315295">
    <property type="component" value="Unassembled WGS sequence"/>
</dbReference>
<evidence type="ECO:0000313" key="3">
    <source>
        <dbReference type="Proteomes" id="UP000315295"/>
    </source>
</evidence>
<feature type="compositionally biased region" description="Low complexity" evidence="1">
    <location>
        <begin position="121"/>
        <end position="137"/>
    </location>
</feature>
<name>A0A540MTX3_MALBA</name>
<proteinExistence type="predicted"/>
<gene>
    <name evidence="2" type="ORF">C1H46_012115</name>
</gene>
<evidence type="ECO:0000313" key="2">
    <source>
        <dbReference type="EMBL" id="TQE02244.1"/>
    </source>
</evidence>
<feature type="region of interest" description="Disordered" evidence="1">
    <location>
        <begin position="108"/>
        <end position="138"/>
    </location>
</feature>
<dbReference type="EMBL" id="VIEB01000179">
    <property type="protein sequence ID" value="TQE02244.1"/>
    <property type="molecule type" value="Genomic_DNA"/>
</dbReference>
<evidence type="ECO:0000256" key="1">
    <source>
        <dbReference type="SAM" id="MobiDB-lite"/>
    </source>
</evidence>
<comment type="caution">
    <text evidence="2">The sequence shown here is derived from an EMBL/GenBank/DDBJ whole genome shotgun (WGS) entry which is preliminary data.</text>
</comment>
<accession>A0A540MTX3</accession>